<dbReference type="AlphaFoldDB" id="A0A6J6E7W5"/>
<proteinExistence type="predicted"/>
<gene>
    <name evidence="2" type="ORF">UFOPK1726_00243</name>
</gene>
<dbReference type="InterPro" id="IPR047703">
    <property type="entry name" value="SCO2322-like"/>
</dbReference>
<dbReference type="EMBL" id="CAEZTT010000015">
    <property type="protein sequence ID" value="CAB4570413.1"/>
    <property type="molecule type" value="Genomic_DNA"/>
</dbReference>
<accession>A0A6J6E7W5</accession>
<evidence type="ECO:0000256" key="1">
    <source>
        <dbReference type="SAM" id="Phobius"/>
    </source>
</evidence>
<keyword evidence="1" id="KW-0812">Transmembrane</keyword>
<organism evidence="2">
    <name type="scientific">freshwater metagenome</name>
    <dbReference type="NCBI Taxonomy" id="449393"/>
    <lineage>
        <taxon>unclassified sequences</taxon>
        <taxon>metagenomes</taxon>
        <taxon>ecological metagenomes</taxon>
    </lineage>
</organism>
<name>A0A6J6E7W5_9ZZZZ</name>
<keyword evidence="1" id="KW-0472">Membrane</keyword>
<protein>
    <submittedName>
        <fullName evidence="2">Unannotated protein</fullName>
    </submittedName>
</protein>
<keyword evidence="1" id="KW-1133">Transmembrane helix</keyword>
<sequence length="215" mass="22176">MLKRYLQVAFAAALLLTIASPASAASYRYWGFFTSDNGSWSMSMVGAAENIPTDGTVDGWRFGIGTDTETPEPRTVPNFAELCPDTEAVEGITRVAVVIDFGDAAQAPTGETPPANRVECISMPSGGSSADALAMVADVRGEGGFVCGLDGFPATECGAEVTETSETETLPIEDTAEATVTAAEGVQEGGNTLIYAAVVLAVVLGVVLVISKAKK</sequence>
<reference evidence="2" key="1">
    <citation type="submission" date="2020-05" db="EMBL/GenBank/DDBJ databases">
        <authorList>
            <person name="Chiriac C."/>
            <person name="Salcher M."/>
            <person name="Ghai R."/>
            <person name="Kavagutti S V."/>
        </authorList>
    </citation>
    <scope>NUCLEOTIDE SEQUENCE</scope>
</reference>
<evidence type="ECO:0000313" key="2">
    <source>
        <dbReference type="EMBL" id="CAB4570413.1"/>
    </source>
</evidence>
<dbReference type="NCBIfam" id="NF040672">
    <property type="entry name" value="SCO2322_fam"/>
    <property type="match status" value="1"/>
</dbReference>
<feature type="transmembrane region" description="Helical" evidence="1">
    <location>
        <begin position="193"/>
        <end position="211"/>
    </location>
</feature>